<keyword evidence="2" id="KW-1185">Reference proteome</keyword>
<dbReference type="EMBL" id="JAAMPC010000013">
    <property type="protein sequence ID" value="KAG2273074.1"/>
    <property type="molecule type" value="Genomic_DNA"/>
</dbReference>
<gene>
    <name evidence="1" type="ORF">Bca52824_067629</name>
</gene>
<proteinExistence type="predicted"/>
<organism evidence="1 2">
    <name type="scientific">Brassica carinata</name>
    <name type="common">Ethiopian mustard</name>
    <name type="synonym">Abyssinian cabbage</name>
    <dbReference type="NCBI Taxonomy" id="52824"/>
    <lineage>
        <taxon>Eukaryota</taxon>
        <taxon>Viridiplantae</taxon>
        <taxon>Streptophyta</taxon>
        <taxon>Embryophyta</taxon>
        <taxon>Tracheophyta</taxon>
        <taxon>Spermatophyta</taxon>
        <taxon>Magnoliopsida</taxon>
        <taxon>eudicotyledons</taxon>
        <taxon>Gunneridae</taxon>
        <taxon>Pentapetalae</taxon>
        <taxon>rosids</taxon>
        <taxon>malvids</taxon>
        <taxon>Brassicales</taxon>
        <taxon>Brassicaceae</taxon>
        <taxon>Brassiceae</taxon>
        <taxon>Brassica</taxon>
    </lineage>
</organism>
<dbReference type="Proteomes" id="UP000886595">
    <property type="component" value="Unassembled WGS sequence"/>
</dbReference>
<protein>
    <submittedName>
        <fullName evidence="1">Uncharacterized protein</fullName>
    </submittedName>
</protein>
<dbReference type="OrthoDB" id="1128274at2759"/>
<evidence type="ECO:0000313" key="1">
    <source>
        <dbReference type="EMBL" id="KAG2273074.1"/>
    </source>
</evidence>
<comment type="caution">
    <text evidence="1">The sequence shown here is derived from an EMBL/GenBank/DDBJ whole genome shotgun (WGS) entry which is preliminary data.</text>
</comment>
<sequence length="80" mass="9099">MVENIRITKTMKKCTEYHKESSLRNHRVSEGYEEMGRVVAAEAKAETELKAEPEAKPEAILEAGKKAEEDMEMPWWCGSA</sequence>
<accession>A0A8X7UC18</accession>
<name>A0A8X7UC18_BRACI</name>
<evidence type="ECO:0000313" key="2">
    <source>
        <dbReference type="Proteomes" id="UP000886595"/>
    </source>
</evidence>
<reference evidence="1 2" key="1">
    <citation type="submission" date="2020-02" db="EMBL/GenBank/DDBJ databases">
        <authorList>
            <person name="Ma Q."/>
            <person name="Huang Y."/>
            <person name="Song X."/>
            <person name="Pei D."/>
        </authorList>
    </citation>
    <scope>NUCLEOTIDE SEQUENCE [LARGE SCALE GENOMIC DNA]</scope>
    <source>
        <strain evidence="1">Sxm20200214</strain>
        <tissue evidence="1">Leaf</tissue>
    </source>
</reference>
<dbReference type="AlphaFoldDB" id="A0A8X7UC18"/>